<keyword evidence="1" id="KW-0862">Zinc</keyword>
<feature type="domain" description="C2H2-type" evidence="3">
    <location>
        <begin position="922"/>
        <end position="951"/>
    </location>
</feature>
<feature type="compositionally biased region" description="Basic and acidic residues" evidence="2">
    <location>
        <begin position="790"/>
        <end position="809"/>
    </location>
</feature>
<keyword evidence="1" id="KW-0863">Zinc-finger</keyword>
<comment type="caution">
    <text evidence="4">The sequence shown here is derived from an EMBL/GenBank/DDBJ whole genome shotgun (WGS) entry which is preliminary data.</text>
</comment>
<feature type="compositionally biased region" description="Basic and acidic residues" evidence="2">
    <location>
        <begin position="1405"/>
        <end position="1422"/>
    </location>
</feature>
<gene>
    <name evidence="4" type="ORF">VTL71DRAFT_12495</name>
</gene>
<feature type="compositionally biased region" description="Basic and acidic residues" evidence="2">
    <location>
        <begin position="557"/>
        <end position="568"/>
    </location>
</feature>
<keyword evidence="1" id="KW-0479">Metal-binding</keyword>
<dbReference type="EMBL" id="JAZHXI010000005">
    <property type="protein sequence ID" value="KAL2071260.1"/>
    <property type="molecule type" value="Genomic_DNA"/>
</dbReference>
<protein>
    <recommendedName>
        <fullName evidence="3">C2H2-type domain-containing protein</fullName>
    </recommendedName>
</protein>
<feature type="region of interest" description="Disordered" evidence="2">
    <location>
        <begin position="1377"/>
        <end position="1422"/>
    </location>
</feature>
<dbReference type="Proteomes" id="UP001595075">
    <property type="component" value="Unassembled WGS sequence"/>
</dbReference>
<keyword evidence="5" id="KW-1185">Reference proteome</keyword>
<reference evidence="4 5" key="1">
    <citation type="journal article" date="2024" name="Commun. Biol.">
        <title>Comparative genomic analysis of thermophilic fungi reveals convergent evolutionary adaptations and gene losses.</title>
        <authorList>
            <person name="Steindorff A.S."/>
            <person name="Aguilar-Pontes M.V."/>
            <person name="Robinson A.J."/>
            <person name="Andreopoulos B."/>
            <person name="LaButti K."/>
            <person name="Kuo A."/>
            <person name="Mondo S."/>
            <person name="Riley R."/>
            <person name="Otillar R."/>
            <person name="Haridas S."/>
            <person name="Lipzen A."/>
            <person name="Grimwood J."/>
            <person name="Schmutz J."/>
            <person name="Clum A."/>
            <person name="Reid I.D."/>
            <person name="Moisan M.C."/>
            <person name="Butler G."/>
            <person name="Nguyen T.T.M."/>
            <person name="Dewar K."/>
            <person name="Conant G."/>
            <person name="Drula E."/>
            <person name="Henrissat B."/>
            <person name="Hansel C."/>
            <person name="Singer S."/>
            <person name="Hutchinson M.I."/>
            <person name="de Vries R.P."/>
            <person name="Natvig D.O."/>
            <person name="Powell A.J."/>
            <person name="Tsang A."/>
            <person name="Grigoriev I.V."/>
        </authorList>
    </citation>
    <scope>NUCLEOTIDE SEQUENCE [LARGE SCALE GENOMIC DNA]</scope>
    <source>
        <strain evidence="4 5">CBS 494.80</strain>
    </source>
</reference>
<dbReference type="InterPro" id="IPR013087">
    <property type="entry name" value="Znf_C2H2_type"/>
</dbReference>
<dbReference type="PANTHER" id="PTHR35391:SF7">
    <property type="entry name" value="C2H2-TYPE DOMAIN-CONTAINING PROTEIN"/>
    <property type="match status" value="1"/>
</dbReference>
<sequence length="1422" mass="160387">MTEHQDSHKAAKEESGHDDSTFQASNISDTMPNKMLQEKHPSQVELLQPGSDTLAEWIGGTATQNEVDIPGHENPQDHAGFAWSLYHHTLELFKLLLPHTMALIETLTTPDIKQGEKSFKKSLGKLFLWGGGFSDGRLESVLDESECLKETVLESLTGIGKILLLKLAPKRLRYPKSWGEILITQEMHDLGILIEKARLITEGDYESDDSSNSVDSVKEDSLSVINSLGVYVGCLMELLPSMEETLASLDWEEVDDTKQSQPIDFQISGPAQPYVLKVYDKFPLADLHLMHRLGEANWQRHMSLRAICDEDEEERVVFPQEMPKITFVAVSEFKDSGVGSSLPAHSTYAATVASHSSFQTTADEKNRGNLRVPPTPKEVSEGEPFQCQICGQFLRNIKNRVDWRRHIFADLKPYLCTFPGCKDEYKTFATRKLWEEHEFGQHRVNRFWACSTCQHKSDSAEDWRSHLVQAHNFPLSEGQYSLEARLVEFHEPISIESLSCPLCLEVPGKSQRHFATHVGKHMEGIALAALPRDADSSDTESITSDMSDASDPGIHAQRAETKPSDEGRGSPPYQPMGLWATPNQPSYGFSSTPPTTTTFAQPQQPYMERSLYSEYMDFSDQNTNSSAMKPTSKSVVFELLFPEAQHRARPPMRVPIYPYDTTDSIMTTVKNSYGLHAGPSGAKEVIFEDDQGNSLIARYENLRHNMVVYVRVIEDPTPITGRQTEAYIREDLPQPPYKLKNTLNSGTEEIQREPEEALRMDYRGETYSVPAGLEVDPSYIEAIDDARNEKYRKPLGDHPADDDERRDKGFTSPRHPLTLKRLKGERLMDVAVTDEDEKEEEDVGDVRLYGGLTKNGKPAELVRIKDGKATSLATGLPIGIGEGSEDALWFRRSLSEEAEEDESILRVMSRRKTPTAAELMPKRCREPGCDKEFKRPCDLTKHEKTHSRPWKCPVQNCKYYEYGWPTEKELNRHYTDKHDTAQPKFECHYKPCPYQSKREFNCKQHMEKAHGWEFTREKKTKQMSSIASSDLYPSYFGKQPSPGVQQQNSESAIHLYPDPKFKLLYNTGTDYSPPDSPTIPSWSISNPPAFASMDNEFYDPNSKVLYNTSTTIASPDSAWSTLHPDNVKWPGLEPVDLGSKAPQPSDIDWSATANSYPTKTGSSTTSVPPISSSKGEEESRLRQNPILAQNDTLSQRLQAANSQHLSANIQTPLTVPSRERSPFRQGSPLAPAGNTFGQQSSNVRFGTAQHLRQQQKAESDARALQQQFERFSSEHSISPKDVDLLYHENEEDANSPLIPPQQQARRQPSTHHQPGYDPSPLEKYVSDHNLEQYAVPLTESELLDLDRPLVYDSTGNTYDPESQYIPDNYDLPPLLLPELRDGGTISQLDDRPSDDPYAGLSISQLRDELRRRDVSDAKNRRA</sequence>
<feature type="region of interest" description="Disordered" evidence="2">
    <location>
        <begin position="1292"/>
        <end position="1323"/>
    </location>
</feature>
<feature type="compositionally biased region" description="Polar residues" evidence="2">
    <location>
        <begin position="1300"/>
        <end position="1312"/>
    </location>
</feature>
<proteinExistence type="predicted"/>
<feature type="compositionally biased region" description="Low complexity" evidence="2">
    <location>
        <begin position="1162"/>
        <end position="1173"/>
    </location>
</feature>
<dbReference type="PANTHER" id="PTHR35391">
    <property type="entry name" value="C2H2-TYPE DOMAIN-CONTAINING PROTEIN-RELATED"/>
    <property type="match status" value="1"/>
</dbReference>
<dbReference type="SMART" id="SM00355">
    <property type="entry name" value="ZnF_C2H2"/>
    <property type="match status" value="6"/>
</dbReference>
<feature type="region of interest" description="Disordered" evidence="2">
    <location>
        <begin position="1"/>
        <end position="27"/>
    </location>
</feature>
<accession>A0ABR4CN78</accession>
<feature type="compositionally biased region" description="Polar residues" evidence="2">
    <location>
        <begin position="581"/>
        <end position="591"/>
    </location>
</feature>
<feature type="region of interest" description="Disordered" evidence="2">
    <location>
        <begin position="1133"/>
        <end position="1182"/>
    </location>
</feature>
<feature type="region of interest" description="Disordered" evidence="2">
    <location>
        <begin position="532"/>
        <end position="600"/>
    </location>
</feature>
<dbReference type="Pfam" id="PF26082">
    <property type="entry name" value="zf-C2H2_AcuF"/>
    <property type="match status" value="1"/>
</dbReference>
<evidence type="ECO:0000313" key="4">
    <source>
        <dbReference type="EMBL" id="KAL2071260.1"/>
    </source>
</evidence>
<dbReference type="PROSITE" id="PS00028">
    <property type="entry name" value="ZINC_FINGER_C2H2_1"/>
    <property type="match status" value="1"/>
</dbReference>
<feature type="region of interest" description="Disordered" evidence="2">
    <location>
        <begin position="359"/>
        <end position="379"/>
    </location>
</feature>
<feature type="compositionally biased region" description="Basic and acidic residues" evidence="2">
    <location>
        <begin position="1"/>
        <end position="20"/>
    </location>
</feature>
<feature type="region of interest" description="Disordered" evidence="2">
    <location>
        <begin position="790"/>
        <end position="815"/>
    </location>
</feature>
<evidence type="ECO:0000313" key="5">
    <source>
        <dbReference type="Proteomes" id="UP001595075"/>
    </source>
</evidence>
<dbReference type="InterPro" id="IPR058925">
    <property type="entry name" value="zf-C2H2_AcuF"/>
</dbReference>
<name>A0ABR4CN78_9HELO</name>
<evidence type="ECO:0000259" key="3">
    <source>
        <dbReference type="PROSITE" id="PS50157"/>
    </source>
</evidence>
<dbReference type="Gene3D" id="3.30.160.60">
    <property type="entry name" value="Classic Zinc Finger"/>
    <property type="match status" value="1"/>
</dbReference>
<feature type="region of interest" description="Disordered" evidence="2">
    <location>
        <begin position="1206"/>
        <end position="1240"/>
    </location>
</feature>
<dbReference type="PROSITE" id="PS50157">
    <property type="entry name" value="ZINC_FINGER_C2H2_2"/>
    <property type="match status" value="1"/>
</dbReference>
<feature type="compositionally biased region" description="Polar residues" evidence="2">
    <location>
        <begin position="1151"/>
        <end position="1161"/>
    </location>
</feature>
<organism evidence="4 5">
    <name type="scientific">Oculimacula yallundae</name>
    <dbReference type="NCBI Taxonomy" id="86028"/>
    <lineage>
        <taxon>Eukaryota</taxon>
        <taxon>Fungi</taxon>
        <taxon>Dikarya</taxon>
        <taxon>Ascomycota</taxon>
        <taxon>Pezizomycotina</taxon>
        <taxon>Leotiomycetes</taxon>
        <taxon>Helotiales</taxon>
        <taxon>Ploettnerulaceae</taxon>
        <taxon>Oculimacula</taxon>
    </lineage>
</organism>
<evidence type="ECO:0000256" key="2">
    <source>
        <dbReference type="SAM" id="MobiDB-lite"/>
    </source>
</evidence>
<evidence type="ECO:0000256" key="1">
    <source>
        <dbReference type="PROSITE-ProRule" id="PRU00042"/>
    </source>
</evidence>